<organism evidence="3 4">
    <name type="scientific">Candidatus Terraquivivens tikiterensis</name>
    <dbReference type="NCBI Taxonomy" id="1980982"/>
    <lineage>
        <taxon>Archaea</taxon>
        <taxon>Nitrososphaerota</taxon>
        <taxon>Candidatus Wolframiiraptoraceae</taxon>
        <taxon>Candidatus Terraquivivens</taxon>
    </lineage>
</organism>
<dbReference type="SUPFAM" id="SSF52317">
    <property type="entry name" value="Class I glutamine amidotransferase-like"/>
    <property type="match status" value="1"/>
</dbReference>
<dbReference type="PROSITE" id="PS51276">
    <property type="entry name" value="PEPTIDASE_C56_PFPI"/>
    <property type="match status" value="1"/>
</dbReference>
<dbReference type="Pfam" id="PF01965">
    <property type="entry name" value="DJ-1_PfpI"/>
    <property type="match status" value="1"/>
</dbReference>
<protein>
    <recommendedName>
        <fullName evidence="2">DJ-1/PfpI domain-containing protein</fullName>
    </recommendedName>
</protein>
<dbReference type="EMBL" id="NDWU01000027">
    <property type="protein sequence ID" value="PUA31093.1"/>
    <property type="molecule type" value="Genomic_DNA"/>
</dbReference>
<dbReference type="PANTHER" id="PTHR42733">
    <property type="entry name" value="DJ-1 PROTEIN"/>
    <property type="match status" value="1"/>
</dbReference>
<gene>
    <name evidence="3" type="ORF">B9J98_07815</name>
</gene>
<evidence type="ECO:0000313" key="3">
    <source>
        <dbReference type="EMBL" id="PUA31093.1"/>
    </source>
</evidence>
<sequence>MSVAILAGPDYEDLELHYPLLRFREEGADVKVVAPTKDTYRGKHGLSIVPDLSIDEALTMRFDVLIIPGGWAPDRLRRDSRVVEFVRRHGQERAIIGAICHGPQLLISAKLLAGRRATCVSGIKDDVINAGATFEDAPVVVDGNIITSRVPDDLPSFCRAIIDEASKRKRK</sequence>
<dbReference type="Proteomes" id="UP000244066">
    <property type="component" value="Unassembled WGS sequence"/>
</dbReference>
<dbReference type="InterPro" id="IPR029062">
    <property type="entry name" value="Class_I_gatase-like"/>
</dbReference>
<name>A0A2R7Y0W9_9ARCH</name>
<evidence type="ECO:0000313" key="4">
    <source>
        <dbReference type="Proteomes" id="UP000244066"/>
    </source>
</evidence>
<dbReference type="InterPro" id="IPR006286">
    <property type="entry name" value="C56_PfpI-like"/>
</dbReference>
<comment type="similarity">
    <text evidence="1">Belongs to the peptidase C56 family.</text>
</comment>
<dbReference type="NCBIfam" id="TIGR01382">
    <property type="entry name" value="PfpI"/>
    <property type="match status" value="1"/>
</dbReference>
<comment type="caution">
    <text evidence="3">The sequence shown here is derived from an EMBL/GenBank/DDBJ whole genome shotgun (WGS) entry which is preliminary data.</text>
</comment>
<evidence type="ECO:0000256" key="1">
    <source>
        <dbReference type="ARBA" id="ARBA00008542"/>
    </source>
</evidence>
<dbReference type="Gene3D" id="3.40.50.880">
    <property type="match status" value="1"/>
</dbReference>
<feature type="domain" description="DJ-1/PfpI" evidence="2">
    <location>
        <begin position="1"/>
        <end position="163"/>
    </location>
</feature>
<dbReference type="AlphaFoldDB" id="A0A2R7Y0W9"/>
<dbReference type="CDD" id="cd03134">
    <property type="entry name" value="GATase1_PfpI_like"/>
    <property type="match status" value="1"/>
</dbReference>
<proteinExistence type="inferred from homology"/>
<dbReference type="InterPro" id="IPR002818">
    <property type="entry name" value="DJ-1/PfpI"/>
</dbReference>
<reference evidence="3 4" key="1">
    <citation type="submission" date="2017-04" db="EMBL/GenBank/DDBJ databases">
        <title>Draft Aigarchaeota genome from a New Zealand hot spring.</title>
        <authorList>
            <person name="Reysenbach A.-L."/>
            <person name="Donaho J.A."/>
            <person name="Gerhart J."/>
            <person name="Kelley J.F."/>
            <person name="Kouba K."/>
            <person name="Podar M."/>
            <person name="Stott M."/>
        </authorList>
    </citation>
    <scope>NUCLEOTIDE SEQUENCE [LARGE SCALE GENOMIC DNA]</scope>
    <source>
        <strain evidence="3">NZ13_MG1</strain>
    </source>
</reference>
<accession>A0A2R7Y0W9</accession>
<evidence type="ECO:0000259" key="2">
    <source>
        <dbReference type="Pfam" id="PF01965"/>
    </source>
</evidence>
<dbReference type="PANTHER" id="PTHR42733:SF13">
    <property type="entry name" value="DJ-1_PFPI DOMAIN-CONTAINING PROTEIN"/>
    <property type="match status" value="1"/>
</dbReference>